<gene>
    <name evidence="1" type="ORF">EZS28_044801</name>
</gene>
<comment type="caution">
    <text evidence="1">The sequence shown here is derived from an EMBL/GenBank/DDBJ whole genome shotgun (WGS) entry which is preliminary data.</text>
</comment>
<dbReference type="Proteomes" id="UP000324800">
    <property type="component" value="Unassembled WGS sequence"/>
</dbReference>
<evidence type="ECO:0000313" key="1">
    <source>
        <dbReference type="EMBL" id="KAA6359672.1"/>
    </source>
</evidence>
<feature type="non-terminal residue" evidence="1">
    <location>
        <position position="333"/>
    </location>
</feature>
<feature type="non-terminal residue" evidence="1">
    <location>
        <position position="1"/>
    </location>
</feature>
<proteinExistence type="predicted"/>
<evidence type="ECO:0000313" key="2">
    <source>
        <dbReference type="Proteomes" id="UP000324800"/>
    </source>
</evidence>
<organism evidence="1 2">
    <name type="scientific">Streblomastix strix</name>
    <dbReference type="NCBI Taxonomy" id="222440"/>
    <lineage>
        <taxon>Eukaryota</taxon>
        <taxon>Metamonada</taxon>
        <taxon>Preaxostyla</taxon>
        <taxon>Oxymonadida</taxon>
        <taxon>Streblomastigidae</taxon>
        <taxon>Streblomastix</taxon>
    </lineage>
</organism>
<protein>
    <submittedName>
        <fullName evidence="1">Uncharacterized protein</fullName>
    </submittedName>
</protein>
<sequence length="333" mass="37768">QGDTDNLVGKMFKVFEASVVSVSDAQVEREQRLEGVYQGPQTEDVLSQKTKERFKRKSAKLVIDERRGEQIEAEYWERNSFDPAEELNKAVCWEHVPFDSAKDVERARCGDQGFIDLAVGCRDQGSTYPAINQDERAGCGDQGSINHATNLDGLADKRNNLIKENRMKLKAQVNRIPLEQRHDMEQLIKESLYFPEVDQLTNKETIARISERVALTYPIGSLIDHSQIDTCITYHSSTGKEDQDTQIKSLLEEHQHPANIPIGGRLTHFVDVWKLIGADALVTRGIKAFWINTQAPQILERNMTNPVKIKSKDSQLALGKLIEKELLEDIIEE</sequence>
<dbReference type="AlphaFoldDB" id="A0A5J4TP62"/>
<dbReference type="EMBL" id="SNRW01028026">
    <property type="protein sequence ID" value="KAA6359672.1"/>
    <property type="molecule type" value="Genomic_DNA"/>
</dbReference>
<name>A0A5J4TP62_9EUKA</name>
<accession>A0A5J4TP62</accession>
<reference evidence="1 2" key="1">
    <citation type="submission" date="2019-03" db="EMBL/GenBank/DDBJ databases">
        <title>Single cell metagenomics reveals metabolic interactions within the superorganism composed of flagellate Streblomastix strix and complex community of Bacteroidetes bacteria on its surface.</title>
        <authorList>
            <person name="Treitli S.C."/>
            <person name="Kolisko M."/>
            <person name="Husnik F."/>
            <person name="Keeling P."/>
            <person name="Hampl V."/>
        </authorList>
    </citation>
    <scope>NUCLEOTIDE SEQUENCE [LARGE SCALE GENOMIC DNA]</scope>
    <source>
        <strain evidence="1">ST1C</strain>
    </source>
</reference>